<dbReference type="GO" id="GO:0005634">
    <property type="term" value="C:nucleus"/>
    <property type="evidence" value="ECO:0007669"/>
    <property type="project" value="UniProtKB-SubCell"/>
</dbReference>
<evidence type="ECO:0000313" key="3">
    <source>
        <dbReference type="EMBL" id="CAD9689203.1"/>
    </source>
</evidence>
<dbReference type="Gene3D" id="1.10.10.10">
    <property type="entry name" value="Winged helix-like DNA-binding domain superfamily/Winged helix DNA-binding domain"/>
    <property type="match status" value="1"/>
</dbReference>
<evidence type="ECO:0000256" key="2">
    <source>
        <dbReference type="SAM" id="MobiDB-lite"/>
    </source>
</evidence>
<gene>
    <name evidence="3" type="ORF">QSP1433_LOCUS10169</name>
</gene>
<feature type="compositionally biased region" description="Basic residues" evidence="2">
    <location>
        <begin position="250"/>
        <end position="261"/>
    </location>
</feature>
<name>A0A7S2S4C8_9STRA</name>
<dbReference type="InterPro" id="IPR036388">
    <property type="entry name" value="WH-like_DNA-bd_sf"/>
</dbReference>
<keyword evidence="1" id="KW-0234">DNA repair</keyword>
<comment type="subcellular location">
    <subcellularLocation>
        <location evidence="1">Nucleus</location>
    </subcellularLocation>
</comment>
<keyword evidence="1" id="KW-0833">Ubl conjugation pathway</keyword>
<keyword evidence="1" id="KW-0808">Transferase</keyword>
<dbReference type="PANTHER" id="PTHR20973">
    <property type="entry name" value="NON-SMC ELEMENT 1-RELATED"/>
    <property type="match status" value="1"/>
</dbReference>
<keyword evidence="1" id="KW-0539">Nucleus</keyword>
<dbReference type="PANTHER" id="PTHR20973:SF0">
    <property type="entry name" value="NON-STRUCTURAL MAINTENANCE OF CHROMOSOMES ELEMENT 1 HOMOLOG"/>
    <property type="match status" value="1"/>
</dbReference>
<dbReference type="Gene3D" id="3.90.1150.220">
    <property type="match status" value="1"/>
</dbReference>
<dbReference type="GO" id="GO:0008270">
    <property type="term" value="F:zinc ion binding"/>
    <property type="evidence" value="ECO:0007669"/>
    <property type="project" value="UniProtKB-KW"/>
</dbReference>
<reference evidence="3" key="1">
    <citation type="submission" date="2021-01" db="EMBL/GenBank/DDBJ databases">
        <authorList>
            <person name="Corre E."/>
            <person name="Pelletier E."/>
            <person name="Niang G."/>
            <person name="Scheremetjew M."/>
            <person name="Finn R."/>
            <person name="Kale V."/>
            <person name="Holt S."/>
            <person name="Cochrane G."/>
            <person name="Meng A."/>
            <person name="Brown T."/>
            <person name="Cohen L."/>
        </authorList>
    </citation>
    <scope>NUCLEOTIDE SEQUENCE</scope>
    <source>
        <strain evidence="3">NY070348D</strain>
    </source>
</reference>
<dbReference type="EC" id="2.3.2.27" evidence="1"/>
<keyword evidence="1" id="KW-0227">DNA damage</keyword>
<proteinExistence type="inferred from homology"/>
<feature type="compositionally biased region" description="Acidic residues" evidence="2">
    <location>
        <begin position="228"/>
        <end position="244"/>
    </location>
</feature>
<protein>
    <recommendedName>
        <fullName evidence="1">Non-structural maintenance of chromosomes element 1 homolog</fullName>
        <ecNumber evidence="1">2.3.2.27</ecNumber>
    </recommendedName>
</protein>
<dbReference type="Pfam" id="PF07574">
    <property type="entry name" value="SMC_Nse1"/>
    <property type="match status" value="1"/>
</dbReference>
<organism evidence="3">
    <name type="scientific">Mucochytrium quahogii</name>
    <dbReference type="NCBI Taxonomy" id="96639"/>
    <lineage>
        <taxon>Eukaryota</taxon>
        <taxon>Sar</taxon>
        <taxon>Stramenopiles</taxon>
        <taxon>Bigyra</taxon>
        <taxon>Labyrinthulomycetes</taxon>
        <taxon>Thraustochytrida</taxon>
        <taxon>Thraustochytriidae</taxon>
        <taxon>Mucochytrium</taxon>
    </lineage>
</organism>
<dbReference type="EMBL" id="HBHK01016208">
    <property type="protein sequence ID" value="CAD9689203.1"/>
    <property type="molecule type" value="Transcribed_RNA"/>
</dbReference>
<comment type="similarity">
    <text evidence="1">Belongs to the NSE1 family.</text>
</comment>
<dbReference type="GO" id="GO:0030915">
    <property type="term" value="C:Smc5-Smc6 complex"/>
    <property type="evidence" value="ECO:0007669"/>
    <property type="project" value="UniProtKB-UniRule"/>
</dbReference>
<comment type="subunit">
    <text evidence="1">Component of the Smc5-Smc6 complex.</text>
</comment>
<comment type="catalytic activity">
    <reaction evidence="1">
        <text>S-ubiquitinyl-[E2 ubiquitin-conjugating enzyme]-L-cysteine + [acceptor protein]-L-lysine = [E2 ubiquitin-conjugating enzyme]-L-cysteine + N(6)-ubiquitinyl-[acceptor protein]-L-lysine.</text>
        <dbReference type="EC" id="2.3.2.27"/>
    </reaction>
</comment>
<dbReference type="InterPro" id="IPR011513">
    <property type="entry name" value="Nse1"/>
</dbReference>
<dbReference type="AlphaFoldDB" id="A0A7S2S4C8"/>
<dbReference type="GO" id="GO:0061630">
    <property type="term" value="F:ubiquitin protein ligase activity"/>
    <property type="evidence" value="ECO:0007669"/>
    <property type="project" value="UniProtKB-EC"/>
</dbReference>
<dbReference type="GO" id="GO:0000724">
    <property type="term" value="P:double-strand break repair via homologous recombination"/>
    <property type="evidence" value="ECO:0007669"/>
    <property type="project" value="TreeGrafter"/>
</dbReference>
<keyword evidence="1" id="KW-0479">Metal-binding</keyword>
<feature type="region of interest" description="Disordered" evidence="2">
    <location>
        <begin position="210"/>
        <end position="261"/>
    </location>
</feature>
<evidence type="ECO:0000256" key="1">
    <source>
        <dbReference type="RuleBase" id="RU368018"/>
    </source>
</evidence>
<keyword evidence="1" id="KW-0862">Zinc</keyword>
<sequence>MRAYVDAHKIALQTFMKDIILEENVLLEVVQGIVDEGSGLEVHSKDQLDGFVQTINNKLDSLDLMFSIRKRKAVEIDQKIYWVLVNTKQDSFSETTTGYPTWCLQAFKTILGQLAQSPYGNLTYADIDAAIRDKKKNATKSDVTTFLERLMKDKWLVEDMSRNGRWTASVRTLVELSEDLVNLGAYEDPNSGYPIIQTPAWRSVNPNVVTPQQEAKKNSGSTKGGSSSEEEGGEEQEGDYDGPQEEVRQTRGKRRKTIKAE</sequence>
<keyword evidence="1" id="KW-0233">DNA recombination</keyword>
<keyword evidence="1" id="KW-0863">Zinc-finger</keyword>
<accession>A0A7S2S4C8</accession>